<evidence type="ECO:0000256" key="2">
    <source>
        <dbReference type="ARBA" id="ARBA00010992"/>
    </source>
</evidence>
<dbReference type="EMBL" id="JANJYJ010000004">
    <property type="protein sequence ID" value="KAK3221120.1"/>
    <property type="molecule type" value="Genomic_DNA"/>
</dbReference>
<dbReference type="GO" id="GO:0015144">
    <property type="term" value="F:carbohydrate transmembrane transporter activity"/>
    <property type="evidence" value="ECO:0007669"/>
    <property type="project" value="InterPro"/>
</dbReference>
<dbReference type="PANTHER" id="PTHR23500:SF30">
    <property type="entry name" value="SUGAR TRANSPORT PROTEIN 3"/>
    <property type="match status" value="1"/>
</dbReference>
<evidence type="ECO:0000313" key="11">
    <source>
        <dbReference type="EMBL" id="KAK3221120.1"/>
    </source>
</evidence>
<feature type="transmembrane region" description="Helical" evidence="9">
    <location>
        <begin position="36"/>
        <end position="57"/>
    </location>
</feature>
<evidence type="ECO:0000256" key="4">
    <source>
        <dbReference type="ARBA" id="ARBA00022597"/>
    </source>
</evidence>
<keyword evidence="4" id="KW-0762">Sugar transport</keyword>
<evidence type="ECO:0000256" key="9">
    <source>
        <dbReference type="SAM" id="Phobius"/>
    </source>
</evidence>
<comment type="caution">
    <text evidence="11">The sequence shown here is derived from an EMBL/GenBank/DDBJ whole genome shotgun (WGS) entry which is preliminary data.</text>
</comment>
<evidence type="ECO:0000256" key="7">
    <source>
        <dbReference type="ARBA" id="ARBA00022989"/>
    </source>
</evidence>
<keyword evidence="12" id="KW-1185">Reference proteome</keyword>
<keyword evidence="6" id="KW-0769">Symport</keyword>
<dbReference type="GO" id="GO:0015293">
    <property type="term" value="F:symporter activity"/>
    <property type="evidence" value="ECO:0007669"/>
    <property type="project" value="UniProtKB-KW"/>
</dbReference>
<comment type="subcellular location">
    <subcellularLocation>
        <location evidence="1">Membrane</location>
        <topology evidence="1">Multi-pass membrane protein</topology>
    </subcellularLocation>
</comment>
<evidence type="ECO:0000256" key="1">
    <source>
        <dbReference type="ARBA" id="ARBA00004141"/>
    </source>
</evidence>
<keyword evidence="8 9" id="KW-0472">Membrane</keyword>
<feature type="transmembrane region" description="Helical" evidence="9">
    <location>
        <begin position="64"/>
        <end position="86"/>
    </location>
</feature>
<dbReference type="GO" id="GO:0016020">
    <property type="term" value="C:membrane"/>
    <property type="evidence" value="ECO:0007669"/>
    <property type="project" value="UniProtKB-SubCell"/>
</dbReference>
<dbReference type="PROSITE" id="PS00216">
    <property type="entry name" value="SUGAR_TRANSPORT_1"/>
    <property type="match status" value="1"/>
</dbReference>
<dbReference type="Proteomes" id="UP001281410">
    <property type="component" value="Unassembled WGS sequence"/>
</dbReference>
<evidence type="ECO:0000313" key="12">
    <source>
        <dbReference type="Proteomes" id="UP001281410"/>
    </source>
</evidence>
<gene>
    <name evidence="11" type="ORF">Dsin_015090</name>
</gene>
<dbReference type="InterPro" id="IPR005828">
    <property type="entry name" value="MFS_sugar_transport-like"/>
</dbReference>
<organism evidence="11 12">
    <name type="scientific">Dipteronia sinensis</name>
    <dbReference type="NCBI Taxonomy" id="43782"/>
    <lineage>
        <taxon>Eukaryota</taxon>
        <taxon>Viridiplantae</taxon>
        <taxon>Streptophyta</taxon>
        <taxon>Embryophyta</taxon>
        <taxon>Tracheophyta</taxon>
        <taxon>Spermatophyta</taxon>
        <taxon>Magnoliopsida</taxon>
        <taxon>eudicotyledons</taxon>
        <taxon>Gunneridae</taxon>
        <taxon>Pentapetalae</taxon>
        <taxon>rosids</taxon>
        <taxon>malvids</taxon>
        <taxon>Sapindales</taxon>
        <taxon>Sapindaceae</taxon>
        <taxon>Hippocastanoideae</taxon>
        <taxon>Acereae</taxon>
        <taxon>Dipteronia</taxon>
    </lineage>
</organism>
<keyword evidence="3" id="KW-0813">Transport</keyword>
<proteinExistence type="inferred from homology"/>
<dbReference type="PRINTS" id="PR00171">
    <property type="entry name" value="SUGRTRNSPORT"/>
</dbReference>
<dbReference type="InterPro" id="IPR003663">
    <property type="entry name" value="Sugar/inositol_transpt"/>
</dbReference>
<dbReference type="SUPFAM" id="SSF103473">
    <property type="entry name" value="MFS general substrate transporter"/>
    <property type="match status" value="1"/>
</dbReference>
<dbReference type="InterPro" id="IPR045262">
    <property type="entry name" value="STP/PLT_plant"/>
</dbReference>
<reference evidence="11" key="1">
    <citation type="journal article" date="2023" name="Plant J.">
        <title>Genome sequences and population genomics provide insights into the demographic history, inbreeding, and mutation load of two 'living fossil' tree species of Dipteronia.</title>
        <authorList>
            <person name="Feng Y."/>
            <person name="Comes H.P."/>
            <person name="Chen J."/>
            <person name="Zhu S."/>
            <person name="Lu R."/>
            <person name="Zhang X."/>
            <person name="Li P."/>
            <person name="Qiu J."/>
            <person name="Olsen K.M."/>
            <person name="Qiu Y."/>
        </authorList>
    </citation>
    <scope>NUCLEOTIDE SEQUENCE</scope>
    <source>
        <strain evidence="11">NBL</strain>
    </source>
</reference>
<dbReference type="PANTHER" id="PTHR23500">
    <property type="entry name" value="SOLUTE CARRIER FAMILY 2, FACILITATED GLUCOSE TRANSPORTER"/>
    <property type="match status" value="1"/>
</dbReference>
<keyword evidence="7 9" id="KW-1133">Transmembrane helix</keyword>
<dbReference type="AlphaFoldDB" id="A0AAE0ANU4"/>
<sequence length="176" mass="18907">MAIAIPIFQQVTGINVIGFYAPILFLALGLGESAALLSAILISLVGTFSTFISMLVVDKIGRKIIFLSGGIQMFLSQILVGGIMAAKLGDHGEISKGYAYIVLILICVYVSGFAWSWGPLGWLVPSEIFPLEIRSAGQSITVAVGFLFTFIIAQAFLAMLCHFKAGIFFFLEGGCW</sequence>
<name>A0AAE0ANU4_9ROSI</name>
<dbReference type="Pfam" id="PF00083">
    <property type="entry name" value="Sugar_tr"/>
    <property type="match status" value="1"/>
</dbReference>
<keyword evidence="5 9" id="KW-0812">Transmembrane</keyword>
<protein>
    <recommendedName>
        <fullName evidence="10">Major facilitator superfamily (MFS) profile domain-containing protein</fullName>
    </recommendedName>
</protein>
<accession>A0AAE0ANU4</accession>
<feature type="domain" description="Major facilitator superfamily (MFS) profile" evidence="10">
    <location>
        <begin position="1"/>
        <end position="176"/>
    </location>
</feature>
<dbReference type="InterPro" id="IPR020846">
    <property type="entry name" value="MFS_dom"/>
</dbReference>
<evidence type="ECO:0000256" key="5">
    <source>
        <dbReference type="ARBA" id="ARBA00022692"/>
    </source>
</evidence>
<dbReference type="PROSITE" id="PS50850">
    <property type="entry name" value="MFS"/>
    <property type="match status" value="1"/>
</dbReference>
<dbReference type="InterPro" id="IPR036259">
    <property type="entry name" value="MFS_trans_sf"/>
</dbReference>
<comment type="similarity">
    <text evidence="2">Belongs to the major facilitator superfamily. Sugar transporter (TC 2.A.1.1) family.</text>
</comment>
<evidence type="ECO:0000256" key="3">
    <source>
        <dbReference type="ARBA" id="ARBA00022448"/>
    </source>
</evidence>
<feature type="transmembrane region" description="Helical" evidence="9">
    <location>
        <begin position="12"/>
        <end position="30"/>
    </location>
</feature>
<feature type="transmembrane region" description="Helical" evidence="9">
    <location>
        <begin position="98"/>
        <end position="124"/>
    </location>
</feature>
<evidence type="ECO:0000256" key="8">
    <source>
        <dbReference type="ARBA" id="ARBA00023136"/>
    </source>
</evidence>
<dbReference type="Gene3D" id="1.20.1250.20">
    <property type="entry name" value="MFS general substrate transporter like domains"/>
    <property type="match status" value="1"/>
</dbReference>
<evidence type="ECO:0000256" key="6">
    <source>
        <dbReference type="ARBA" id="ARBA00022847"/>
    </source>
</evidence>
<evidence type="ECO:0000259" key="10">
    <source>
        <dbReference type="PROSITE" id="PS50850"/>
    </source>
</evidence>
<feature type="transmembrane region" description="Helical" evidence="9">
    <location>
        <begin position="145"/>
        <end position="171"/>
    </location>
</feature>
<dbReference type="InterPro" id="IPR005829">
    <property type="entry name" value="Sugar_transporter_CS"/>
</dbReference>